<dbReference type="Proteomes" id="UP000288805">
    <property type="component" value="Unassembled WGS sequence"/>
</dbReference>
<keyword evidence="1" id="KW-0812">Transmembrane</keyword>
<keyword evidence="2" id="KW-0732">Signal</keyword>
<protein>
    <recommendedName>
        <fullName evidence="5">TLC domain-containing protein</fullName>
    </recommendedName>
</protein>
<name>A0A438F8W1_VITVI</name>
<dbReference type="EMBL" id="QGNW01001077">
    <property type="protein sequence ID" value="RVW56393.1"/>
    <property type="molecule type" value="Genomic_DNA"/>
</dbReference>
<reference evidence="3 4" key="1">
    <citation type="journal article" date="2018" name="PLoS Genet.">
        <title>Population sequencing reveals clonal diversity and ancestral inbreeding in the grapevine cultivar Chardonnay.</title>
        <authorList>
            <person name="Roach M.J."/>
            <person name="Johnson D.L."/>
            <person name="Bohlmann J."/>
            <person name="van Vuuren H.J."/>
            <person name="Jones S.J."/>
            <person name="Pretorius I.S."/>
            <person name="Schmidt S.A."/>
            <person name="Borneman A.R."/>
        </authorList>
    </citation>
    <scope>NUCLEOTIDE SEQUENCE [LARGE SCALE GENOMIC DNA]</scope>
    <source>
        <strain evidence="4">cv. Chardonnay</strain>
        <tissue evidence="3">Leaf</tissue>
    </source>
</reference>
<feature type="chain" id="PRO_5019264325" description="TLC domain-containing protein" evidence="2">
    <location>
        <begin position="18"/>
        <end position="202"/>
    </location>
</feature>
<gene>
    <name evidence="3" type="ORF">CK203_072595</name>
</gene>
<evidence type="ECO:0000313" key="3">
    <source>
        <dbReference type="EMBL" id="RVW56393.1"/>
    </source>
</evidence>
<evidence type="ECO:0008006" key="5">
    <source>
        <dbReference type="Google" id="ProtNLM"/>
    </source>
</evidence>
<proteinExistence type="predicted"/>
<comment type="caution">
    <text evidence="3">The sequence shown here is derived from an EMBL/GenBank/DDBJ whole genome shotgun (WGS) entry which is preliminary data.</text>
</comment>
<evidence type="ECO:0000256" key="2">
    <source>
        <dbReference type="SAM" id="SignalP"/>
    </source>
</evidence>
<accession>A0A438F8W1</accession>
<evidence type="ECO:0000313" key="4">
    <source>
        <dbReference type="Proteomes" id="UP000288805"/>
    </source>
</evidence>
<sequence>MVESVGLFCSLIRLNLGALLGDPGEKRVLILPLVLTMKDSLSFLYLDLHWLFSVRLGNDSLEFSSFRRSGVCPAPWVIHVFNLSIPHQWTRTGLHTNGSVLREYYSLCKSKMALGCCWSEEFKPIHLQWHRTVLWVVGCKDSFIHLLFYHMIIHFDEVKKIFPLGFYSLLMVPPVLAMMNAFWFWKIAKGLIKTLSKARHSQ</sequence>
<evidence type="ECO:0000256" key="1">
    <source>
        <dbReference type="SAM" id="Phobius"/>
    </source>
</evidence>
<organism evidence="3 4">
    <name type="scientific">Vitis vinifera</name>
    <name type="common">Grape</name>
    <dbReference type="NCBI Taxonomy" id="29760"/>
    <lineage>
        <taxon>Eukaryota</taxon>
        <taxon>Viridiplantae</taxon>
        <taxon>Streptophyta</taxon>
        <taxon>Embryophyta</taxon>
        <taxon>Tracheophyta</taxon>
        <taxon>Spermatophyta</taxon>
        <taxon>Magnoliopsida</taxon>
        <taxon>eudicotyledons</taxon>
        <taxon>Gunneridae</taxon>
        <taxon>Pentapetalae</taxon>
        <taxon>rosids</taxon>
        <taxon>Vitales</taxon>
        <taxon>Vitaceae</taxon>
        <taxon>Viteae</taxon>
        <taxon>Vitis</taxon>
    </lineage>
</organism>
<keyword evidence="1" id="KW-1133">Transmembrane helix</keyword>
<dbReference type="AlphaFoldDB" id="A0A438F8W1"/>
<feature type="transmembrane region" description="Helical" evidence="1">
    <location>
        <begin position="164"/>
        <end position="185"/>
    </location>
</feature>
<keyword evidence="1" id="KW-0472">Membrane</keyword>
<feature type="signal peptide" evidence="2">
    <location>
        <begin position="1"/>
        <end position="17"/>
    </location>
</feature>